<name>A0A0B6ZP73_9EUPU</name>
<evidence type="ECO:0000313" key="1">
    <source>
        <dbReference type="EMBL" id="CEK70358.1"/>
    </source>
</evidence>
<gene>
    <name evidence="1" type="primary">ORF73810</name>
</gene>
<reference evidence="1" key="1">
    <citation type="submission" date="2014-12" db="EMBL/GenBank/DDBJ databases">
        <title>Insight into the proteome of Arion vulgaris.</title>
        <authorList>
            <person name="Aradska J."/>
            <person name="Bulat T."/>
            <person name="Smidak R."/>
            <person name="Sarate P."/>
            <person name="Gangsoo J."/>
            <person name="Sialana F."/>
            <person name="Bilban M."/>
            <person name="Lubec G."/>
        </authorList>
    </citation>
    <scope>NUCLEOTIDE SEQUENCE</scope>
    <source>
        <tissue evidence="1">Skin</tissue>
    </source>
</reference>
<proteinExistence type="predicted"/>
<sequence>MRMFHIGDMLFGNYFWDTDYLRIPRKLGAVIYVVFLSVVYEWGTQTICAGVTHTIRTNQVAAIASLLCNTNDTSLI</sequence>
<dbReference type="EMBL" id="HACG01023493">
    <property type="protein sequence ID" value="CEK70358.1"/>
    <property type="molecule type" value="Transcribed_RNA"/>
</dbReference>
<dbReference type="AlphaFoldDB" id="A0A0B6ZP73"/>
<organism evidence="1">
    <name type="scientific">Arion vulgaris</name>
    <dbReference type="NCBI Taxonomy" id="1028688"/>
    <lineage>
        <taxon>Eukaryota</taxon>
        <taxon>Metazoa</taxon>
        <taxon>Spiralia</taxon>
        <taxon>Lophotrochozoa</taxon>
        <taxon>Mollusca</taxon>
        <taxon>Gastropoda</taxon>
        <taxon>Heterobranchia</taxon>
        <taxon>Euthyneura</taxon>
        <taxon>Panpulmonata</taxon>
        <taxon>Eupulmonata</taxon>
        <taxon>Stylommatophora</taxon>
        <taxon>Helicina</taxon>
        <taxon>Arionoidea</taxon>
        <taxon>Arionidae</taxon>
        <taxon>Arion</taxon>
    </lineage>
</organism>
<protein>
    <submittedName>
        <fullName evidence="1">Uncharacterized protein</fullName>
    </submittedName>
</protein>
<accession>A0A0B6ZP73</accession>